<dbReference type="GO" id="GO:0003677">
    <property type="term" value="F:DNA binding"/>
    <property type="evidence" value="ECO:0007669"/>
    <property type="project" value="InterPro"/>
</dbReference>
<evidence type="ECO:0000313" key="4">
    <source>
        <dbReference type="EMBL" id="OGG49723.1"/>
    </source>
</evidence>
<dbReference type="Gene3D" id="3.40.50.300">
    <property type="entry name" value="P-loop containing nucleotide triphosphate hydrolases"/>
    <property type="match status" value="2"/>
</dbReference>
<dbReference type="PROSITE" id="PS51194">
    <property type="entry name" value="HELICASE_CTER"/>
    <property type="match status" value="1"/>
</dbReference>
<evidence type="ECO:0000313" key="5">
    <source>
        <dbReference type="Proteomes" id="UP000178606"/>
    </source>
</evidence>
<dbReference type="AlphaFoldDB" id="A0A1F6CKF5"/>
<feature type="domain" description="Helicase C-terminal" evidence="3">
    <location>
        <begin position="652"/>
        <end position="840"/>
    </location>
</feature>
<keyword evidence="1" id="KW-0378">Hydrolase</keyword>
<dbReference type="GO" id="GO:0005524">
    <property type="term" value="F:ATP binding"/>
    <property type="evidence" value="ECO:0007669"/>
    <property type="project" value="InterPro"/>
</dbReference>
<dbReference type="SUPFAM" id="SSF56024">
    <property type="entry name" value="Phospholipase D/nuclease"/>
    <property type="match status" value="1"/>
</dbReference>
<sequence length="1009" mass="116549">MDIATGYFEIGSLLALRDEWQKVDQIRILMGDEISRRTRNAFEEGLKNVTNRLDASLESEKQKNDFLTGVPAIVEAIRSGRIACRVYRKNKFHAKAYITHARLEVVGASALVGSSNFTHPGLTENIELNVQITGRPVTVLQEWYEEHWDDAEDVTPEILRTIERHTRDYSPFEVYARSLHEFFRQHEMTDREWLENRSRIYPILDHYQKEGFQALTKISSRHRGAFLCDGVGLGKTYIGLMVIEHLIEHQRKRVALLVPKAGRKPVWEQALRRYLPRIFGDFSNLVVLNHTDLLRGGDFPERLERVKDMADAVVVDEAHHFRNPGLKGEEGDRLSRYWQLYDLAEGKNLYLLTATPVNNRLIDLQHTIELFSRRQPDYFKDAPLGIHSLAGHFRRMEKDLESLVSPQAGDDGVMETNQVEAEKVLSNDALFREIVVQRSRAYVKKSQQQHGGTQAIFPRRDDPRVVPYSIHKTYGRLLDMVEQALNKQKPLFSLAVYYPLAYYKGPDRTIDPLKEGRQREVASLIRILFLKRFESSVRAFEMSCDILLQKLLAWVIKNRPVGEELRRLERWKTKHGELIDFVHHRQLELWSADPEEEPDEDIVPDEMIEAAEELSRDEYKVDEIINETIDDLYQLAEFLDELRKFKPSNDDKLKALIKLLKTDPVLKKHKILIFTEYMATARYLKQQLEAAGVTGVDEVDSASQRDRGEVIRQFAPYYNGSSSAELAAEGLSETRVLISTDVLSEGLNLQDATRLINYDLHWNPVRLMQRIGRVDRRLNAEVEKQLVADHPDQSRIRGTVAFWNFLPPDELDQLLRLYTRVAHKTLRISKTFGIEGKKLLTPEDDYEALRDFTHAYEGDTTPLEEIRLEYQKLLQDHPDLLDRLNALPGRVFSGKTHPSSDARAVFFCYALPAPVRDPNVDTGGLWTEDAGNTKWYLFDLATEKIAEEPTEIVNLIRCTPDTPRKHDLPNQTLSDIRVRIEKHIKNTYLKQVQAPIGVKPTLKAWMELS</sequence>
<dbReference type="InterPro" id="IPR025202">
    <property type="entry name" value="PLD-like_dom"/>
</dbReference>
<dbReference type="Gene3D" id="3.30.870.10">
    <property type="entry name" value="Endonuclease Chain A"/>
    <property type="match status" value="1"/>
</dbReference>
<dbReference type="EMBL" id="MFKF01000227">
    <property type="protein sequence ID" value="OGG49723.1"/>
    <property type="molecule type" value="Genomic_DNA"/>
</dbReference>
<evidence type="ECO:0008006" key="6">
    <source>
        <dbReference type="Google" id="ProtNLM"/>
    </source>
</evidence>
<organism evidence="4 5">
    <name type="scientific">Handelsmanbacteria sp. (strain RIFCSPLOWO2_12_FULL_64_10)</name>
    <dbReference type="NCBI Taxonomy" id="1817868"/>
    <lineage>
        <taxon>Bacteria</taxon>
        <taxon>Candidatus Handelsmaniibacteriota</taxon>
    </lineage>
</organism>
<dbReference type="InterPro" id="IPR027417">
    <property type="entry name" value="P-loop_NTPase"/>
</dbReference>
<feature type="domain" description="Helicase ATP-binding" evidence="2">
    <location>
        <begin position="216"/>
        <end position="374"/>
    </location>
</feature>
<protein>
    <recommendedName>
        <fullName evidence="6">Helicase</fullName>
    </recommendedName>
</protein>
<dbReference type="SUPFAM" id="SSF52540">
    <property type="entry name" value="P-loop containing nucleoside triphosphate hydrolases"/>
    <property type="match status" value="2"/>
</dbReference>
<evidence type="ECO:0000256" key="1">
    <source>
        <dbReference type="ARBA" id="ARBA00022801"/>
    </source>
</evidence>
<evidence type="ECO:0000259" key="2">
    <source>
        <dbReference type="PROSITE" id="PS51192"/>
    </source>
</evidence>
<dbReference type="GO" id="GO:0016787">
    <property type="term" value="F:hydrolase activity"/>
    <property type="evidence" value="ECO:0007669"/>
    <property type="project" value="UniProtKB-KW"/>
</dbReference>
<dbReference type="InterPro" id="IPR006935">
    <property type="entry name" value="Helicase/UvrB_N"/>
</dbReference>
<dbReference type="InterPro" id="IPR049730">
    <property type="entry name" value="SNF2/RAD54-like_C"/>
</dbReference>
<name>A0A1F6CKF5_HANXR</name>
<gene>
    <name evidence="4" type="ORF">A3F84_16160</name>
</gene>
<dbReference type="CDD" id="cd18793">
    <property type="entry name" value="SF2_C_SNF"/>
    <property type="match status" value="1"/>
</dbReference>
<accession>A0A1F6CKF5</accession>
<dbReference type="SMART" id="SM00490">
    <property type="entry name" value="HELICc"/>
    <property type="match status" value="1"/>
</dbReference>
<dbReference type="Pfam" id="PF13091">
    <property type="entry name" value="PLDc_2"/>
    <property type="match status" value="1"/>
</dbReference>
<dbReference type="Proteomes" id="UP000178606">
    <property type="component" value="Unassembled WGS sequence"/>
</dbReference>
<comment type="caution">
    <text evidence="4">The sequence shown here is derived from an EMBL/GenBank/DDBJ whole genome shotgun (WGS) entry which is preliminary data.</text>
</comment>
<dbReference type="PANTHER" id="PTHR45766">
    <property type="entry name" value="DNA ANNEALING HELICASE AND ENDONUCLEASE ZRANB3 FAMILY MEMBER"/>
    <property type="match status" value="1"/>
</dbReference>
<dbReference type="Pfam" id="PF04851">
    <property type="entry name" value="ResIII"/>
    <property type="match status" value="1"/>
</dbReference>
<dbReference type="SMART" id="SM00487">
    <property type="entry name" value="DEXDc"/>
    <property type="match status" value="1"/>
</dbReference>
<dbReference type="InterPro" id="IPR001650">
    <property type="entry name" value="Helicase_C-like"/>
</dbReference>
<dbReference type="PROSITE" id="PS51192">
    <property type="entry name" value="HELICASE_ATP_BIND_1"/>
    <property type="match status" value="1"/>
</dbReference>
<dbReference type="Pfam" id="PF00271">
    <property type="entry name" value="Helicase_C"/>
    <property type="match status" value="1"/>
</dbReference>
<dbReference type="InterPro" id="IPR014001">
    <property type="entry name" value="Helicase_ATP-bd"/>
</dbReference>
<reference evidence="4 5" key="1">
    <citation type="journal article" date="2016" name="Nat. Commun.">
        <title>Thousands of microbial genomes shed light on interconnected biogeochemical processes in an aquifer system.</title>
        <authorList>
            <person name="Anantharaman K."/>
            <person name="Brown C.T."/>
            <person name="Hug L.A."/>
            <person name="Sharon I."/>
            <person name="Castelle C.J."/>
            <person name="Probst A.J."/>
            <person name="Thomas B.C."/>
            <person name="Singh A."/>
            <person name="Wilkins M.J."/>
            <person name="Karaoz U."/>
            <person name="Brodie E.L."/>
            <person name="Williams K.H."/>
            <person name="Hubbard S.S."/>
            <person name="Banfield J.F."/>
        </authorList>
    </citation>
    <scope>NUCLEOTIDE SEQUENCE [LARGE SCALE GENOMIC DNA]</scope>
    <source>
        <strain evidence="5">RIFCSPLOWO2_12_FULL_64_10</strain>
    </source>
</reference>
<evidence type="ECO:0000259" key="3">
    <source>
        <dbReference type="PROSITE" id="PS51194"/>
    </source>
</evidence>
<proteinExistence type="predicted"/>
<dbReference type="PANTHER" id="PTHR45766:SF6">
    <property type="entry name" value="SWI_SNF-RELATED MATRIX-ASSOCIATED ACTIN-DEPENDENT REGULATOR OF CHROMATIN SUBFAMILY A-LIKE PROTEIN 1"/>
    <property type="match status" value="1"/>
</dbReference>